<sequence>MRKLFYVGVTVLFLIGCNQEVQEESAAQDHEEQNEEQDELSEEMNQGNQQEEESSEADNSENDAPAEQEAPGDLVIGDISGEQVVESIIVYDRDTLLEDGFESVVTITDRADIEAIVSIRNSFEVVAAERYDGEDFENIFGMSESILDGAYELTFIKEGGPIYSVLLITHDGKLLFEPAIDEFPIDFENLDLDRLTTYYHKEANSSYFEALVPYLP</sequence>
<feature type="region of interest" description="Disordered" evidence="1">
    <location>
        <begin position="23"/>
        <end position="76"/>
    </location>
</feature>
<evidence type="ECO:0000256" key="1">
    <source>
        <dbReference type="SAM" id="MobiDB-lite"/>
    </source>
</evidence>
<evidence type="ECO:0000313" key="3">
    <source>
        <dbReference type="Proteomes" id="UP000001401"/>
    </source>
</evidence>
<gene>
    <name evidence="2" type="ordered locus">Bcell_3754</name>
</gene>
<dbReference type="HOGENOM" id="CLU_1275569_0_0_9"/>
<dbReference type="PROSITE" id="PS51257">
    <property type="entry name" value="PROKAR_LIPOPROTEIN"/>
    <property type="match status" value="1"/>
</dbReference>
<dbReference type="AlphaFoldDB" id="E6TTW3"/>
<proteinExistence type="predicted"/>
<evidence type="ECO:0000313" key="2">
    <source>
        <dbReference type="EMBL" id="ADU31994.1"/>
    </source>
</evidence>
<name>E6TTW3_EVAC2</name>
<dbReference type="EMBL" id="CP002394">
    <property type="protein sequence ID" value="ADU31994.1"/>
    <property type="molecule type" value="Genomic_DNA"/>
</dbReference>
<reference evidence="2" key="1">
    <citation type="submission" date="2010-12" db="EMBL/GenBank/DDBJ databases">
        <title>Complete sequence of Bacillus cellulosilyticus DSM 2522.</title>
        <authorList>
            <consortium name="US DOE Joint Genome Institute"/>
            <person name="Lucas S."/>
            <person name="Copeland A."/>
            <person name="Lapidus A."/>
            <person name="Cheng J.-F."/>
            <person name="Bruce D."/>
            <person name="Goodwin L."/>
            <person name="Pitluck S."/>
            <person name="Chertkov O."/>
            <person name="Detter J.C."/>
            <person name="Han C."/>
            <person name="Tapia R."/>
            <person name="Land M."/>
            <person name="Hauser L."/>
            <person name="Jeffries C."/>
            <person name="Kyrpides N."/>
            <person name="Ivanova N."/>
            <person name="Mikhailova N."/>
            <person name="Brumm P."/>
            <person name="Mead D."/>
            <person name="Woyke T."/>
        </authorList>
    </citation>
    <scope>NUCLEOTIDE SEQUENCE [LARGE SCALE GENOMIC DNA]</scope>
    <source>
        <strain evidence="2">DSM 2522</strain>
    </source>
</reference>
<feature type="compositionally biased region" description="Acidic residues" evidence="1">
    <location>
        <begin position="32"/>
        <end position="42"/>
    </location>
</feature>
<feature type="compositionally biased region" description="Acidic residues" evidence="1">
    <location>
        <begin position="50"/>
        <end position="66"/>
    </location>
</feature>
<protein>
    <submittedName>
        <fullName evidence="2">Uncharacterized protein</fullName>
    </submittedName>
</protein>
<accession>E6TTW3</accession>
<keyword evidence="3" id="KW-1185">Reference proteome</keyword>
<dbReference type="KEGG" id="bco:Bcell_3754"/>
<dbReference type="Proteomes" id="UP000001401">
    <property type="component" value="Chromosome"/>
</dbReference>
<dbReference type="RefSeq" id="WP_013490325.1">
    <property type="nucleotide sequence ID" value="NC_014829.1"/>
</dbReference>
<organism evidence="2 3">
    <name type="scientific">Evansella cellulosilytica (strain ATCC 21833 / DSM 2522 / FERM P-1141 / JCM 9156 / N-4)</name>
    <name type="common">Bacillus cellulosilyticus</name>
    <dbReference type="NCBI Taxonomy" id="649639"/>
    <lineage>
        <taxon>Bacteria</taxon>
        <taxon>Bacillati</taxon>
        <taxon>Bacillota</taxon>
        <taxon>Bacilli</taxon>
        <taxon>Bacillales</taxon>
        <taxon>Bacillaceae</taxon>
        <taxon>Evansella</taxon>
    </lineage>
</organism>